<organism evidence="14 15">
    <name type="scientific">Candidatus Liberibacter africanus PTSAPSY</name>
    <dbReference type="NCBI Taxonomy" id="1277257"/>
    <lineage>
        <taxon>Bacteria</taxon>
        <taxon>Pseudomonadati</taxon>
        <taxon>Pseudomonadota</taxon>
        <taxon>Alphaproteobacteria</taxon>
        <taxon>Hyphomicrobiales</taxon>
        <taxon>Rhizobiaceae</taxon>
        <taxon>Liberibacter</taxon>
    </lineage>
</organism>
<feature type="binding site" description="axial binding residue" evidence="12">
    <location>
        <position position="83"/>
    </location>
    <ligand>
        <name>heme</name>
        <dbReference type="ChEBI" id="CHEBI:30413"/>
        <note>ligand shared with second transmembrane subunit</note>
    </ligand>
    <ligandPart>
        <name>Fe</name>
        <dbReference type="ChEBI" id="CHEBI:18248"/>
    </ligandPart>
</feature>
<proteinExistence type="inferred from homology"/>
<evidence type="ECO:0000256" key="12">
    <source>
        <dbReference type="PIRSR" id="PIRSR000178-1"/>
    </source>
</evidence>
<reference evidence="14 15" key="1">
    <citation type="journal article" date="2015" name="Genome Announc.">
        <title>Complete Genome Sequence of 'Candidatus Liberibacter africanus,' a Bacterium Associated with Citrus Huanglongbing.</title>
        <authorList>
            <person name="Lin H."/>
            <person name="Pietersen G."/>
            <person name="Han C."/>
            <person name="Read D.A."/>
            <person name="Lou B."/>
            <person name="Gupta G."/>
            <person name="Civerolo E.L."/>
        </authorList>
    </citation>
    <scope>NUCLEOTIDE SEQUENCE [LARGE SCALE GENOMIC DNA]</scope>
    <source>
        <strain evidence="14 15">PTSAPSY</strain>
    </source>
</reference>
<dbReference type="NCBIfam" id="TIGR02970">
    <property type="entry name" value="succ_dehyd_cytB"/>
    <property type="match status" value="1"/>
</dbReference>
<dbReference type="InterPro" id="IPR000701">
    <property type="entry name" value="SuccDH_FuR_B_TM-su"/>
</dbReference>
<dbReference type="RefSeq" id="WP_047264518.1">
    <property type="nucleotide sequence ID" value="NZ_CP004021.1"/>
</dbReference>
<keyword evidence="10 13" id="KW-0472">Membrane</keyword>
<keyword evidence="8 13" id="KW-1133">Transmembrane helix</keyword>
<dbReference type="GO" id="GO:0006099">
    <property type="term" value="P:tricarboxylic acid cycle"/>
    <property type="evidence" value="ECO:0007669"/>
    <property type="project" value="InterPro"/>
</dbReference>
<dbReference type="Pfam" id="PF01127">
    <property type="entry name" value="Sdh_cyt"/>
    <property type="match status" value="1"/>
</dbReference>
<evidence type="ECO:0000256" key="4">
    <source>
        <dbReference type="ARBA" id="ARBA00020076"/>
    </source>
</evidence>
<dbReference type="CDD" id="cd03499">
    <property type="entry name" value="SQR_TypeC_SdhC"/>
    <property type="match status" value="1"/>
</dbReference>
<keyword evidence="15" id="KW-1185">Reference proteome</keyword>
<evidence type="ECO:0000256" key="13">
    <source>
        <dbReference type="SAM" id="Phobius"/>
    </source>
</evidence>
<keyword evidence="7 12" id="KW-0479">Metal-binding</keyword>
<sequence length="129" mass="14706">MFNIKNNRPLSPHLQIYKLIPTMFVSIAHRIAGSVVYLGTPVVVLWFFCVASGKTALSDLRYYIDSSFFEVCFFLYTWAIIHHMLGGIRYLIWDSGALLDKKIATQMAKINIIIAVIVVLAIWIIKDIV</sequence>
<dbReference type="PIRSF" id="PIRSF000178">
    <property type="entry name" value="SDH_cyt_b560"/>
    <property type="match status" value="1"/>
</dbReference>
<keyword evidence="9 12" id="KW-0408">Iron</keyword>
<keyword evidence="6 13" id="KW-0812">Transmembrane</keyword>
<name>A0A0G3I5M3_LIBAF</name>
<dbReference type="PANTHER" id="PTHR10978">
    <property type="entry name" value="SUCCINATE DEHYDROGENASE CYTOCHROME B560 SUBUNIT"/>
    <property type="match status" value="1"/>
</dbReference>
<dbReference type="GO" id="GO:0009055">
    <property type="term" value="F:electron transfer activity"/>
    <property type="evidence" value="ECO:0007669"/>
    <property type="project" value="InterPro"/>
</dbReference>
<gene>
    <name evidence="14" type="ORF">G293_04725</name>
</gene>
<dbReference type="Gene3D" id="1.20.1300.10">
    <property type="entry name" value="Fumarate reductase/succinate dehydrogenase, transmembrane subunit"/>
    <property type="match status" value="1"/>
</dbReference>
<dbReference type="OrthoDB" id="9799441at2"/>
<dbReference type="Proteomes" id="UP000035503">
    <property type="component" value="Chromosome"/>
</dbReference>
<comment type="function">
    <text evidence="1">Membrane-anchoring subunit of succinate dehydrogenase (SDH).</text>
</comment>
<comment type="subcellular location">
    <subcellularLocation>
        <location evidence="2">Membrane</location>
    </subcellularLocation>
</comment>
<dbReference type="InterPro" id="IPR034804">
    <property type="entry name" value="SQR/QFR_C/D"/>
</dbReference>
<feature type="transmembrane region" description="Helical" evidence="13">
    <location>
        <begin position="73"/>
        <end position="92"/>
    </location>
</feature>
<protein>
    <recommendedName>
        <fullName evidence="4">Succinate dehydrogenase cytochrome b556 subunit</fullName>
    </recommendedName>
</protein>
<feature type="transmembrane region" description="Helical" evidence="13">
    <location>
        <begin position="31"/>
        <end position="53"/>
    </location>
</feature>
<feature type="transmembrane region" description="Helical" evidence="13">
    <location>
        <begin position="104"/>
        <end position="125"/>
    </location>
</feature>
<dbReference type="KEGG" id="lau:G293_04725"/>
<dbReference type="STRING" id="1277257.G293_04725"/>
<comment type="similarity">
    <text evidence="3">Belongs to the cytochrome b560 family.</text>
</comment>
<comment type="subunit">
    <text evidence="11">Part of an enzyme complex containing four subunits: a flavoprotein, an iron-sulfur protein, plus two membrane-anchoring proteins, SdhC and SdhD. The complex can form homotrimers.</text>
</comment>
<keyword evidence="5 12" id="KW-0349">Heme</keyword>
<dbReference type="AlphaFoldDB" id="A0A0G3I5M3"/>
<evidence type="ECO:0000256" key="10">
    <source>
        <dbReference type="ARBA" id="ARBA00023136"/>
    </source>
</evidence>
<evidence type="ECO:0000313" key="14">
    <source>
        <dbReference type="EMBL" id="AKK20560.1"/>
    </source>
</evidence>
<dbReference type="GO" id="GO:0046872">
    <property type="term" value="F:metal ion binding"/>
    <property type="evidence" value="ECO:0007669"/>
    <property type="project" value="UniProtKB-KW"/>
</dbReference>
<evidence type="ECO:0000256" key="2">
    <source>
        <dbReference type="ARBA" id="ARBA00004370"/>
    </source>
</evidence>
<dbReference type="PANTHER" id="PTHR10978:SF5">
    <property type="entry name" value="SUCCINATE DEHYDROGENASE CYTOCHROME B560 SUBUNIT, MITOCHONDRIAL"/>
    <property type="match status" value="1"/>
</dbReference>
<evidence type="ECO:0000256" key="11">
    <source>
        <dbReference type="ARBA" id="ARBA00025912"/>
    </source>
</evidence>
<evidence type="ECO:0000256" key="5">
    <source>
        <dbReference type="ARBA" id="ARBA00022617"/>
    </source>
</evidence>
<evidence type="ECO:0000256" key="1">
    <source>
        <dbReference type="ARBA" id="ARBA00004050"/>
    </source>
</evidence>
<dbReference type="PATRIC" id="fig|1277257.4.peg.1022"/>
<evidence type="ECO:0000256" key="9">
    <source>
        <dbReference type="ARBA" id="ARBA00023004"/>
    </source>
</evidence>
<dbReference type="InterPro" id="IPR014314">
    <property type="entry name" value="Succ_DH_cytb556"/>
</dbReference>
<evidence type="ECO:0000313" key="15">
    <source>
        <dbReference type="Proteomes" id="UP000035503"/>
    </source>
</evidence>
<comment type="cofactor">
    <cofactor evidence="12">
        <name>heme</name>
        <dbReference type="ChEBI" id="CHEBI:30413"/>
    </cofactor>
    <text evidence="12">The heme is bound between the two transmembrane subunits.</text>
</comment>
<evidence type="ECO:0000256" key="6">
    <source>
        <dbReference type="ARBA" id="ARBA00022692"/>
    </source>
</evidence>
<accession>A0A0G3I5M3</accession>
<dbReference type="SUPFAM" id="SSF81343">
    <property type="entry name" value="Fumarate reductase respiratory complex transmembrane subunits"/>
    <property type="match status" value="1"/>
</dbReference>
<evidence type="ECO:0000256" key="3">
    <source>
        <dbReference type="ARBA" id="ARBA00007244"/>
    </source>
</evidence>
<evidence type="ECO:0000256" key="8">
    <source>
        <dbReference type="ARBA" id="ARBA00022989"/>
    </source>
</evidence>
<dbReference type="EMBL" id="CP004021">
    <property type="protein sequence ID" value="AKK20560.1"/>
    <property type="molecule type" value="Genomic_DNA"/>
</dbReference>
<evidence type="ECO:0000256" key="7">
    <source>
        <dbReference type="ARBA" id="ARBA00022723"/>
    </source>
</evidence>
<dbReference type="GO" id="GO:0016020">
    <property type="term" value="C:membrane"/>
    <property type="evidence" value="ECO:0007669"/>
    <property type="project" value="UniProtKB-SubCell"/>
</dbReference>